<protein>
    <recommendedName>
        <fullName evidence="3">L-ornithine N(5)-monooxygenase</fullName>
    </recommendedName>
</protein>
<organism evidence="1 2">
    <name type="scientific">Phialemonium atrogriseum</name>
    <dbReference type="NCBI Taxonomy" id="1093897"/>
    <lineage>
        <taxon>Eukaryota</taxon>
        <taxon>Fungi</taxon>
        <taxon>Dikarya</taxon>
        <taxon>Ascomycota</taxon>
        <taxon>Pezizomycotina</taxon>
        <taxon>Sordariomycetes</taxon>
        <taxon>Sordariomycetidae</taxon>
        <taxon>Cephalothecales</taxon>
        <taxon>Cephalothecaceae</taxon>
        <taxon>Phialemonium</taxon>
    </lineage>
</organism>
<dbReference type="InterPro" id="IPR036188">
    <property type="entry name" value="FAD/NAD-bd_sf"/>
</dbReference>
<comment type="caution">
    <text evidence="1">The sequence shown here is derived from an EMBL/GenBank/DDBJ whole genome shotgun (WGS) entry which is preliminary data.</text>
</comment>
<dbReference type="GeneID" id="85307554"/>
<dbReference type="Proteomes" id="UP001244011">
    <property type="component" value="Unassembled WGS sequence"/>
</dbReference>
<dbReference type="SUPFAM" id="SSF51905">
    <property type="entry name" value="FAD/NAD(P)-binding domain"/>
    <property type="match status" value="1"/>
</dbReference>
<dbReference type="PANTHER" id="PTHR38663">
    <property type="match status" value="1"/>
</dbReference>
<dbReference type="Gene3D" id="3.50.50.60">
    <property type="entry name" value="FAD/NAD(P)-binding domain"/>
    <property type="match status" value="2"/>
</dbReference>
<dbReference type="EMBL" id="MU839001">
    <property type="protein sequence ID" value="KAK1770250.1"/>
    <property type="molecule type" value="Genomic_DNA"/>
</dbReference>
<gene>
    <name evidence="1" type="ORF">QBC33DRAFT_446337</name>
</gene>
<dbReference type="PANTHER" id="PTHR38663:SF1">
    <property type="entry name" value="L-ORNITHINE N(5)-MONOOXYGENASE"/>
    <property type="match status" value="1"/>
</dbReference>
<evidence type="ECO:0000313" key="2">
    <source>
        <dbReference type="Proteomes" id="UP001244011"/>
    </source>
</evidence>
<evidence type="ECO:0008006" key="3">
    <source>
        <dbReference type="Google" id="ProtNLM"/>
    </source>
</evidence>
<proteinExistence type="predicted"/>
<keyword evidence="2" id="KW-1185">Reference proteome</keyword>
<evidence type="ECO:0000313" key="1">
    <source>
        <dbReference type="EMBL" id="KAK1770250.1"/>
    </source>
</evidence>
<reference evidence="1" key="1">
    <citation type="submission" date="2023-06" db="EMBL/GenBank/DDBJ databases">
        <title>Genome-scale phylogeny and comparative genomics of the fungal order Sordariales.</title>
        <authorList>
            <consortium name="Lawrence Berkeley National Laboratory"/>
            <person name="Hensen N."/>
            <person name="Bonometti L."/>
            <person name="Westerberg I."/>
            <person name="Brannstrom I.O."/>
            <person name="Guillou S."/>
            <person name="Cros-Aarteil S."/>
            <person name="Calhoun S."/>
            <person name="Haridas S."/>
            <person name="Kuo A."/>
            <person name="Mondo S."/>
            <person name="Pangilinan J."/>
            <person name="Riley R."/>
            <person name="Labutti K."/>
            <person name="Andreopoulos B."/>
            <person name="Lipzen A."/>
            <person name="Chen C."/>
            <person name="Yanf M."/>
            <person name="Daum C."/>
            <person name="Ng V."/>
            <person name="Clum A."/>
            <person name="Steindorff A."/>
            <person name="Ohm R."/>
            <person name="Martin F."/>
            <person name="Silar P."/>
            <person name="Natvig D."/>
            <person name="Lalanne C."/>
            <person name="Gautier V."/>
            <person name="Ament-Velasquez S.L."/>
            <person name="Kruys A."/>
            <person name="Hutchinson M.I."/>
            <person name="Powell A.J."/>
            <person name="Barry K."/>
            <person name="Miller A.N."/>
            <person name="Grigoriev I.V."/>
            <person name="Debuchy R."/>
            <person name="Gladieux P."/>
            <person name="Thoren M.H."/>
            <person name="Johannesson H."/>
        </authorList>
    </citation>
    <scope>NUCLEOTIDE SEQUENCE</scope>
    <source>
        <strain evidence="1">8032-3</strain>
    </source>
</reference>
<dbReference type="AlphaFoldDB" id="A0AAJ0FRK8"/>
<accession>A0AAJ0FRK8</accession>
<dbReference type="RefSeq" id="XP_060286463.1">
    <property type="nucleotide sequence ID" value="XM_060424367.1"/>
</dbReference>
<sequence length="571" mass="63662">MDGQDQPSRTPCDCQPHESDVYDVVIVGAGPCGLAVAARLHESTPAAIFTDEEHRRFHWIQRHGRKMTLKNCKNGRVSLAATRYQRPEYKMAVLDANHNEWMGRWNRLFTAYQIPHLRSHMLWHVDPHDRDSLLAQAVRQGREAELTELKGCVGKEISKHAKKKKARYIGSKQEAHVDINERDRKDYFNPSQALFCDHSNDVVDRYNLRDGLIFKECLRDIDYGVVNGISEEGDSLFTVTTDKGRLHARAVVLAVGPANDAQIPHVPGMTRVSTKTTDGQQRCAFPQACHSMHISTFPDAVVRERMAAGQQTNILVVGGGLTSAQLADLAIRRGVSRVWHIMRGPLRVKHFDVDLAWMGKFRNTEQARFWLADSDEERLAMLREARGGGSITPLFYKRVKQHVASGRLVLREKTVLAEARFDAKARQGSKGGGAWVVKAEPPLEGLPAMDYIYFATGIQTDFKALGYLQTMMERHPIEGFGGFPCLNDDLMWNDGVPLFFAGRLAALRLGPAAPNLGGARLGAERIAWALENTIAKSRGVDENLSLHGEDGDKVIGYCAGRGSKYSSLSEE</sequence>
<name>A0AAJ0FRK8_9PEZI</name>